<dbReference type="EMBL" id="CAMKVN010002757">
    <property type="protein sequence ID" value="CAI2182512.1"/>
    <property type="molecule type" value="Genomic_DNA"/>
</dbReference>
<dbReference type="OrthoDB" id="2370407at2759"/>
<comment type="caution">
    <text evidence="2">The sequence shown here is derived from an EMBL/GenBank/DDBJ whole genome shotgun (WGS) entry which is preliminary data.</text>
</comment>
<organism evidence="2 3">
    <name type="scientific">Funneliformis geosporum</name>
    <dbReference type="NCBI Taxonomy" id="1117311"/>
    <lineage>
        <taxon>Eukaryota</taxon>
        <taxon>Fungi</taxon>
        <taxon>Fungi incertae sedis</taxon>
        <taxon>Mucoromycota</taxon>
        <taxon>Glomeromycotina</taxon>
        <taxon>Glomeromycetes</taxon>
        <taxon>Glomerales</taxon>
        <taxon>Glomeraceae</taxon>
        <taxon>Funneliformis</taxon>
    </lineage>
</organism>
<reference evidence="2" key="1">
    <citation type="submission" date="2022-08" db="EMBL/GenBank/DDBJ databases">
        <authorList>
            <person name="Kallberg Y."/>
            <person name="Tangrot J."/>
            <person name="Rosling A."/>
        </authorList>
    </citation>
    <scope>NUCLEOTIDE SEQUENCE</scope>
    <source>
        <strain evidence="2">Wild A</strain>
    </source>
</reference>
<protein>
    <submittedName>
        <fullName evidence="2">12314_t:CDS:1</fullName>
    </submittedName>
</protein>
<sequence length="862" mass="99916">MSHPLKVAFYELNSANSKLFSESERKKRGRPRNTSKELQKILQKIHKILKDEYSRPHYFYNTNPDVFQQAINSIETVLNKYKDVNVITKATDCLIFIVMIILKLGLSGKDNDWEQIVVDSLSLIESADVINSLLTGCKENKKLLSQENFFEFSNLASSMISASDYELQLRHLEILFRLCPRVQDDREIFASRAFVHKDMNQKFLAITANDFLRDSRYFLNSLNDSNDGIIKMPKTFVVSQIKYNKIELYCPEGQGHFFIDFNKWTISTTIRPIEINDSVENDVLEIKYSKISSWDLQTDQTLIFYLPEPLKLSVQDAFNLQNNSISNGENTIFIKFDYDVRNSLEMILADRHLEKKTHSVGGLQSRSSLNNNTATTCATLSKSSELSIAEKIDKSVNTELAKNSQNYIATYNTELSPENYKSQHFETRIITSSTTRSPSNPSNFSSQNNSPTMNHQSIMQIFDIDNVKRLNVFQPPKKCSEPLQLSVSKKQRSNKIYSVNEEIGEDTIMAEEAEHQIPQAELSKTNTLHFFTNSDEQEVSDDIIIIEQNNNSTQNINAKTYIYNANKKNVVGQTTRLHKGPNLTIDENIRDIDHRKRKITVQDSSEDELENPKFSNINKMNKLHKRQLKINKDDSPIKSEEEFWNPTSAEYNAEDEVFERMRAQFPIEFFRELGEKNLSIPKPNHEKKRVSFVERLKEFSNSDDESIKKRTDRYILHTRNISPINSSEITIQPSLEDVDIIDDSDVTPIDTECKIDRSNKYAKEKLDEEIRRLLQCIGETIFKQFHKQDVALFRVTRKTIVQNEISLTQGLETQSKNKRELLNTFKRNYATIAIAYQQMIKELKEERKKFASLKQVENECNH</sequence>
<accession>A0A9W4SVM7</accession>
<feature type="compositionally biased region" description="Low complexity" evidence="1">
    <location>
        <begin position="432"/>
        <end position="452"/>
    </location>
</feature>
<evidence type="ECO:0000313" key="3">
    <source>
        <dbReference type="Proteomes" id="UP001153678"/>
    </source>
</evidence>
<gene>
    <name evidence="2" type="ORF">FWILDA_LOCUS10617</name>
</gene>
<dbReference type="AlphaFoldDB" id="A0A9W4SVM7"/>
<keyword evidence="3" id="KW-1185">Reference proteome</keyword>
<evidence type="ECO:0000256" key="1">
    <source>
        <dbReference type="SAM" id="MobiDB-lite"/>
    </source>
</evidence>
<evidence type="ECO:0000313" key="2">
    <source>
        <dbReference type="EMBL" id="CAI2182512.1"/>
    </source>
</evidence>
<name>A0A9W4SVM7_9GLOM</name>
<dbReference type="Proteomes" id="UP001153678">
    <property type="component" value="Unassembled WGS sequence"/>
</dbReference>
<feature type="region of interest" description="Disordered" evidence="1">
    <location>
        <begin position="432"/>
        <end position="453"/>
    </location>
</feature>
<proteinExistence type="predicted"/>